<keyword evidence="2" id="KW-0833">Ubl conjugation pathway</keyword>
<dbReference type="AlphaFoldDB" id="A0A5N6NQ15"/>
<dbReference type="EMBL" id="SZYD01000010">
    <property type="protein sequence ID" value="KAD4982580.1"/>
    <property type="molecule type" value="Genomic_DNA"/>
</dbReference>
<evidence type="ECO:0000256" key="1">
    <source>
        <dbReference type="ARBA" id="ARBA00022679"/>
    </source>
</evidence>
<dbReference type="SUPFAM" id="SSF54495">
    <property type="entry name" value="UBC-like"/>
    <property type="match status" value="1"/>
</dbReference>
<evidence type="ECO:0000313" key="5">
    <source>
        <dbReference type="EMBL" id="KAD4982580.1"/>
    </source>
</evidence>
<dbReference type="PANTHER" id="PTHR46116">
    <property type="entry name" value="(E3-INDEPENDENT) E2 UBIQUITIN-CONJUGATING ENZYME"/>
    <property type="match status" value="1"/>
</dbReference>
<evidence type="ECO:0000259" key="4">
    <source>
        <dbReference type="PROSITE" id="PS50127"/>
    </source>
</evidence>
<dbReference type="PANTHER" id="PTHR46116:SF41">
    <property type="entry name" value="UBIQUITIN-CONJUGATING ENZYME E2 25-RELATED"/>
    <property type="match status" value="1"/>
</dbReference>
<feature type="domain" description="UBC core" evidence="4">
    <location>
        <begin position="258"/>
        <end position="424"/>
    </location>
</feature>
<dbReference type="InterPro" id="IPR016135">
    <property type="entry name" value="UBQ-conjugating_enzyme/RWD"/>
</dbReference>
<evidence type="ECO:0000256" key="2">
    <source>
        <dbReference type="ARBA" id="ARBA00022786"/>
    </source>
</evidence>
<evidence type="ECO:0000313" key="6">
    <source>
        <dbReference type="Proteomes" id="UP000326396"/>
    </source>
</evidence>
<dbReference type="Gene3D" id="3.10.110.10">
    <property type="entry name" value="Ubiquitin Conjugating Enzyme"/>
    <property type="match status" value="1"/>
</dbReference>
<dbReference type="InterPro" id="IPR000608">
    <property type="entry name" value="UBC"/>
</dbReference>
<proteinExistence type="predicted"/>
<evidence type="ECO:0000256" key="3">
    <source>
        <dbReference type="SAM" id="MobiDB-lite"/>
    </source>
</evidence>
<organism evidence="5 6">
    <name type="scientific">Mikania micrantha</name>
    <name type="common">bitter vine</name>
    <dbReference type="NCBI Taxonomy" id="192012"/>
    <lineage>
        <taxon>Eukaryota</taxon>
        <taxon>Viridiplantae</taxon>
        <taxon>Streptophyta</taxon>
        <taxon>Embryophyta</taxon>
        <taxon>Tracheophyta</taxon>
        <taxon>Spermatophyta</taxon>
        <taxon>Magnoliopsida</taxon>
        <taxon>eudicotyledons</taxon>
        <taxon>Gunneridae</taxon>
        <taxon>Pentapetalae</taxon>
        <taxon>asterids</taxon>
        <taxon>campanulids</taxon>
        <taxon>Asterales</taxon>
        <taxon>Asteraceae</taxon>
        <taxon>Asteroideae</taxon>
        <taxon>Heliantheae alliance</taxon>
        <taxon>Eupatorieae</taxon>
        <taxon>Mikania</taxon>
    </lineage>
</organism>
<dbReference type="Pfam" id="PF00179">
    <property type="entry name" value="UQ_con"/>
    <property type="match status" value="1"/>
</dbReference>
<feature type="region of interest" description="Disordered" evidence="3">
    <location>
        <begin position="142"/>
        <end position="164"/>
    </location>
</feature>
<reference evidence="5 6" key="1">
    <citation type="submission" date="2019-05" db="EMBL/GenBank/DDBJ databases">
        <title>Mikania micrantha, genome provides insights into the molecular mechanism of rapid growth.</title>
        <authorList>
            <person name="Liu B."/>
        </authorList>
    </citation>
    <scope>NUCLEOTIDE SEQUENCE [LARGE SCALE GENOMIC DNA]</scope>
    <source>
        <strain evidence="5">NLD-2019</strain>
        <tissue evidence="5">Leaf</tissue>
    </source>
</reference>
<comment type="caution">
    <text evidence="5">The sequence shown here is derived from an EMBL/GenBank/DDBJ whole genome shotgun (WGS) entry which is preliminary data.</text>
</comment>
<dbReference type="PROSITE" id="PS50127">
    <property type="entry name" value="UBC_2"/>
    <property type="match status" value="1"/>
</dbReference>
<accession>A0A5N6NQ15</accession>
<dbReference type="GO" id="GO:0061631">
    <property type="term" value="F:ubiquitin conjugating enzyme activity"/>
    <property type="evidence" value="ECO:0007669"/>
    <property type="project" value="TreeGrafter"/>
</dbReference>
<keyword evidence="1" id="KW-0808">Transferase</keyword>
<dbReference type="Proteomes" id="UP000326396">
    <property type="component" value="Linkage Group LG18"/>
</dbReference>
<name>A0A5N6NQ15_9ASTR</name>
<protein>
    <recommendedName>
        <fullName evidence="4">UBC core domain-containing protein</fullName>
    </recommendedName>
</protein>
<dbReference type="OrthoDB" id="47801at2759"/>
<sequence length="527" mass="59211">MKNLQKHTLDSIVVSLDDLNHEPRSLSRITVTTARSKTTLGGLAMVEVGGGALAKNPRGGGMGFGHQEEEWESGNYMENRYEELCHRLAGIDVTLKDIKQGINQLVASSQLSTVANGYVDNQNKSVVADEDMTDILVNTVKKKRKHTGTSHGSDHPPPTTHASNHMVVVPTKGETMPYIIVAHKRMLEEYKNSPKGPFSIADVHPFETKERPKARPLDLEGVMDRYGRFKKFDIVSNHSDHFYSAYKLRVRQQGLEDDWHANLTKEWKVVQEQLPENIFVRAYQGSVNLLRAVIIGPKKTPYHDGLFFFDIRFPSKYPKDPPVVHYCFDGLEINPNIHLDGSLFLRLPKRDEAGFLLDLERIWVPGTSDMISFLIFLRNLFNAMPLLNDVLHGHPASFGALQVLFYNEVAFIKSLKTMMAVMNNPPKVCKNFPTFLFVFLLTDASMQNFEDFVVGHFRNRVTDILDAIQAYNEGVQVGCHVNGVPTDDNHGTISPTFKNDLATSIKPLIVAFNKIGANVGARFSSSY</sequence>
<gene>
    <name evidence="5" type="ORF">E3N88_19251</name>
</gene>
<dbReference type="SMART" id="SM00212">
    <property type="entry name" value="UBCc"/>
    <property type="match status" value="1"/>
</dbReference>
<keyword evidence="6" id="KW-1185">Reference proteome</keyword>